<dbReference type="GO" id="GO:0005789">
    <property type="term" value="C:endoplasmic reticulum membrane"/>
    <property type="evidence" value="ECO:0007669"/>
    <property type="project" value="UniProtKB-SubCell"/>
</dbReference>
<evidence type="ECO:0000256" key="14">
    <source>
        <dbReference type="PIRSR" id="PIRSR602403-1"/>
    </source>
</evidence>
<dbReference type="FunFam" id="1.10.630.10:FF:000042">
    <property type="entry name" value="Cytochrome P450"/>
    <property type="match status" value="1"/>
</dbReference>
<protein>
    <submittedName>
        <fullName evidence="16">Cytochrome P450</fullName>
    </submittedName>
</protein>
<dbReference type="Gene3D" id="1.10.630.10">
    <property type="entry name" value="Cytochrome P450"/>
    <property type="match status" value="1"/>
</dbReference>
<evidence type="ECO:0000256" key="2">
    <source>
        <dbReference type="ARBA" id="ARBA00003690"/>
    </source>
</evidence>
<keyword evidence="9" id="KW-0492">Microsome</keyword>
<feature type="binding site" description="axial binding residue" evidence="14">
    <location>
        <position position="446"/>
    </location>
    <ligand>
        <name>heme</name>
        <dbReference type="ChEBI" id="CHEBI:30413"/>
    </ligand>
    <ligandPart>
        <name>Fe</name>
        <dbReference type="ChEBI" id="CHEBI:18248"/>
    </ligandPart>
</feature>
<dbReference type="AlphaFoldDB" id="F5CAR1"/>
<accession>F5CAR1</accession>
<evidence type="ECO:0000256" key="3">
    <source>
        <dbReference type="ARBA" id="ARBA00004174"/>
    </source>
</evidence>
<evidence type="ECO:0000256" key="10">
    <source>
        <dbReference type="ARBA" id="ARBA00023002"/>
    </source>
</evidence>
<evidence type="ECO:0000256" key="5">
    <source>
        <dbReference type="ARBA" id="ARBA00010617"/>
    </source>
</evidence>
<dbReference type="GO" id="GO:0020037">
    <property type="term" value="F:heme binding"/>
    <property type="evidence" value="ECO:0007669"/>
    <property type="project" value="InterPro"/>
</dbReference>
<evidence type="ECO:0000256" key="6">
    <source>
        <dbReference type="ARBA" id="ARBA00022617"/>
    </source>
</evidence>
<dbReference type="InterPro" id="IPR036396">
    <property type="entry name" value="Cyt_P450_sf"/>
</dbReference>
<comment type="similarity">
    <text evidence="5 15">Belongs to the cytochrome P450 family.</text>
</comment>
<keyword evidence="6 14" id="KW-0349">Heme</keyword>
<keyword evidence="7 14" id="KW-0479">Metal-binding</keyword>
<dbReference type="PRINTS" id="PR00465">
    <property type="entry name" value="EP450IV"/>
</dbReference>
<keyword evidence="8" id="KW-0256">Endoplasmic reticulum</keyword>
<evidence type="ECO:0000256" key="8">
    <source>
        <dbReference type="ARBA" id="ARBA00022824"/>
    </source>
</evidence>
<dbReference type="InterPro" id="IPR050476">
    <property type="entry name" value="Insect_CytP450_Detox"/>
</dbReference>
<name>F5CAR1_FRAOC</name>
<dbReference type="GO" id="GO:0005506">
    <property type="term" value="F:iron ion binding"/>
    <property type="evidence" value="ECO:0007669"/>
    <property type="project" value="InterPro"/>
</dbReference>
<dbReference type="Pfam" id="PF00067">
    <property type="entry name" value="p450"/>
    <property type="match status" value="1"/>
</dbReference>
<keyword evidence="13" id="KW-0472">Membrane</keyword>
<evidence type="ECO:0000256" key="13">
    <source>
        <dbReference type="ARBA" id="ARBA00023136"/>
    </source>
</evidence>
<evidence type="ECO:0000313" key="16">
    <source>
        <dbReference type="EMBL" id="AED99065.1"/>
    </source>
</evidence>
<evidence type="ECO:0000256" key="1">
    <source>
        <dbReference type="ARBA" id="ARBA00001971"/>
    </source>
</evidence>
<comment type="function">
    <text evidence="2">May be involved in the metabolism of insect hormones and in the breakdown of synthetic insecticides.</text>
</comment>
<gene>
    <name evidence="16" type="primary">CYP6EC1</name>
</gene>
<dbReference type="PRINTS" id="PR00385">
    <property type="entry name" value="P450"/>
</dbReference>
<organism evidence="16">
    <name type="scientific">Frankliniella occidentalis</name>
    <name type="common">Western flower thrips</name>
    <name type="synonym">Euthrips occidentalis</name>
    <dbReference type="NCBI Taxonomy" id="133901"/>
    <lineage>
        <taxon>Eukaryota</taxon>
        <taxon>Metazoa</taxon>
        <taxon>Ecdysozoa</taxon>
        <taxon>Arthropoda</taxon>
        <taxon>Hexapoda</taxon>
        <taxon>Insecta</taxon>
        <taxon>Pterygota</taxon>
        <taxon>Neoptera</taxon>
        <taxon>Paraneoptera</taxon>
        <taxon>Thysanoptera</taxon>
        <taxon>Terebrantia</taxon>
        <taxon>Thripoidea</taxon>
        <taxon>Thripidae</taxon>
        <taxon>Frankliniella</taxon>
    </lineage>
</organism>
<keyword evidence="12 15" id="KW-0503">Monooxygenase</keyword>
<evidence type="ECO:0000256" key="9">
    <source>
        <dbReference type="ARBA" id="ARBA00022848"/>
    </source>
</evidence>
<dbReference type="InterPro" id="IPR001128">
    <property type="entry name" value="Cyt_P450"/>
</dbReference>
<dbReference type="PANTHER" id="PTHR24292">
    <property type="entry name" value="CYTOCHROME P450"/>
    <property type="match status" value="1"/>
</dbReference>
<dbReference type="EMBL" id="JF504646">
    <property type="protein sequence ID" value="AED99065.1"/>
    <property type="molecule type" value="mRNA"/>
</dbReference>
<evidence type="ECO:0000256" key="12">
    <source>
        <dbReference type="ARBA" id="ARBA00023033"/>
    </source>
</evidence>
<dbReference type="GO" id="GO:0016705">
    <property type="term" value="F:oxidoreductase activity, acting on paired donors, with incorporation or reduction of molecular oxygen"/>
    <property type="evidence" value="ECO:0007669"/>
    <property type="project" value="InterPro"/>
</dbReference>
<dbReference type="InterPro" id="IPR017972">
    <property type="entry name" value="Cyt_P450_CS"/>
</dbReference>
<comment type="cofactor">
    <cofactor evidence="1 14">
        <name>heme</name>
        <dbReference type="ChEBI" id="CHEBI:30413"/>
    </cofactor>
</comment>
<evidence type="ECO:0000256" key="4">
    <source>
        <dbReference type="ARBA" id="ARBA00004406"/>
    </source>
</evidence>
<dbReference type="SUPFAM" id="SSF48264">
    <property type="entry name" value="Cytochrome P450"/>
    <property type="match status" value="1"/>
</dbReference>
<keyword evidence="10 15" id="KW-0560">Oxidoreductase</keyword>
<comment type="subcellular location">
    <subcellularLocation>
        <location evidence="4">Endoplasmic reticulum membrane</location>
        <topology evidence="4">Peripheral membrane protein</topology>
    </subcellularLocation>
    <subcellularLocation>
        <location evidence="3">Microsome membrane</location>
        <topology evidence="3">Peripheral membrane protein</topology>
    </subcellularLocation>
</comment>
<dbReference type="CDD" id="cd11056">
    <property type="entry name" value="CYP6-like"/>
    <property type="match status" value="1"/>
</dbReference>
<evidence type="ECO:0000256" key="11">
    <source>
        <dbReference type="ARBA" id="ARBA00023004"/>
    </source>
</evidence>
<evidence type="ECO:0000256" key="15">
    <source>
        <dbReference type="RuleBase" id="RU000461"/>
    </source>
</evidence>
<proteinExistence type="evidence at transcript level"/>
<keyword evidence="11 14" id="KW-0408">Iron</keyword>
<dbReference type="GO" id="GO:0004497">
    <property type="term" value="F:monooxygenase activity"/>
    <property type="evidence" value="ECO:0007669"/>
    <property type="project" value="UniProtKB-KW"/>
</dbReference>
<evidence type="ECO:0000256" key="7">
    <source>
        <dbReference type="ARBA" id="ARBA00022723"/>
    </source>
</evidence>
<dbReference type="PANTHER" id="PTHR24292:SF54">
    <property type="entry name" value="CYP9F3-RELATED"/>
    <property type="match status" value="1"/>
</dbReference>
<reference evidence="16" key="1">
    <citation type="journal article" date="2012" name="J. Econ. Entomol.">
        <title>Novel Cytochrome P450 Genes, CYP6EB1 and CYP6EC1, are Over-Expressed in Acrinathrin-Resistant Frankliniella occidentalis (Thysanoptera: Thripidae).</title>
        <authorList>
            <person name="Cifuentes D."/>
            <person name="Chynoweth R."/>
            <person name="Guillen J."/>
            <person name="De La Rua P."/>
            <person name="Bielza P."/>
        </authorList>
    </citation>
    <scope>NUCLEOTIDE SEQUENCE</scope>
</reference>
<sequence length="503" mass="57547">MDLTATLAAAAAVLAALYLYFSYRFTHWKRRGVPYPKPSPFVGNFGFMLRGKKGFSAAIQDMALPFKENGFCGMYQWATPLLLVWDPEMIKQIVTKDFSSFHDRGLPTNEEDPLTLHLFNLSGNKWRNLRNRLSPSFTSGKLKLMFPLMRDIGAELNAQVAIEAKKTDTHEVEISALLSRFATDVIGSVAFGIQCNCLRDQDNEFLDMSKKIFRTSPVQFLRFILEGIHPKFSKLLPMKWIFSNVHRFFVDLMRDTVEYREKNNVERNDFVQLMMQLRNADLYNADPENHMQLTPGVMAAQGFIFFIAGLDNISNTISFAMSKLSTNPELQQKLADEVRDVLRQHDGELSYAALKQMDLLDRVVQEALRLWNPIGMLMRKCNATTQVGDVLIEKGQMVFILSQMTALDEDQFPEPQRFDPDRHTREAKDARHPYAFLPFGEGPRNCIAERFALLEMKLAVALLIRDFVFSPGSKYEANVELDEKAFFPRPKNGFHLQVAARVA</sequence>
<dbReference type="PROSITE" id="PS00086">
    <property type="entry name" value="CYTOCHROME_P450"/>
    <property type="match status" value="1"/>
</dbReference>
<dbReference type="InterPro" id="IPR002403">
    <property type="entry name" value="Cyt_P450_E_grp-IV"/>
</dbReference>